<keyword evidence="2" id="KW-0808">Transferase</keyword>
<reference evidence="3" key="1">
    <citation type="submission" date="2016-02" db="EMBL/GenBank/DDBJ databases">
        <title>Draft genome sequence of Microdochium bolleyi, a fungal endophyte of beachgrass.</title>
        <authorList>
            <consortium name="DOE Joint Genome Institute"/>
            <person name="David A.S."/>
            <person name="May G."/>
            <person name="Haridas S."/>
            <person name="Lim J."/>
            <person name="Wang M."/>
            <person name="Labutti K."/>
            <person name="Lipzen A."/>
            <person name="Barry K."/>
            <person name="Grigoriev I.V."/>
        </authorList>
    </citation>
    <scope>NUCLEOTIDE SEQUENCE [LARGE SCALE GENOMIC DNA]</scope>
    <source>
        <strain evidence="3">J235TASD1</strain>
    </source>
</reference>
<dbReference type="OrthoDB" id="66144at2759"/>
<dbReference type="GO" id="GO:0032259">
    <property type="term" value="P:methylation"/>
    <property type="evidence" value="ECO:0007669"/>
    <property type="project" value="UniProtKB-KW"/>
</dbReference>
<proteinExistence type="predicted"/>
<evidence type="ECO:0000313" key="2">
    <source>
        <dbReference type="EMBL" id="KXJ91819.1"/>
    </source>
</evidence>
<evidence type="ECO:0000313" key="3">
    <source>
        <dbReference type="Proteomes" id="UP000070501"/>
    </source>
</evidence>
<dbReference type="STRING" id="196109.A0A136J3Z8"/>
<dbReference type="AlphaFoldDB" id="A0A136J3Z8"/>
<dbReference type="CDD" id="cd02440">
    <property type="entry name" value="AdoMet_MTases"/>
    <property type="match status" value="1"/>
</dbReference>
<dbReference type="SUPFAM" id="SSF53335">
    <property type="entry name" value="S-adenosyl-L-methionine-dependent methyltransferases"/>
    <property type="match status" value="1"/>
</dbReference>
<accession>A0A136J3Z8</accession>
<dbReference type="PANTHER" id="PTHR43861">
    <property type="entry name" value="TRANS-ACONITATE 2-METHYLTRANSFERASE-RELATED"/>
    <property type="match status" value="1"/>
</dbReference>
<dbReference type="Proteomes" id="UP000070501">
    <property type="component" value="Unassembled WGS sequence"/>
</dbReference>
<dbReference type="Gene3D" id="3.40.50.150">
    <property type="entry name" value="Vaccinia Virus protein VP39"/>
    <property type="match status" value="1"/>
</dbReference>
<protein>
    <submittedName>
        <fullName evidence="2">Putative methyltransferase</fullName>
    </submittedName>
</protein>
<gene>
    <name evidence="2" type="ORF">Micbo1qcDRAFT_233210</name>
</gene>
<keyword evidence="2" id="KW-0489">Methyltransferase</keyword>
<sequence>MAQNIYDNKDFFDNYVQLDRQTKGLEGAPEWPQLRAMLPADLRGLHLLDLGCGMGWVCRWALENGAASAHGVDLSQNMLAKAHEMGSTLSCSRSATYEQADLDSLSLPPDKYDIVFSSLAFHYLLNLPQLMAQISRALRAGGRLVFSVEHPIFTAPHDIFAAPLKAGMRTDDTTGRRYWPVDAYQHEGQRLRSWFVDGVRKQHRTMATYIRILLDEGFELTDCVEWCPSAEELEAAPEWASEMIRPTFLLVGATMKGQGKICESIAKVSI</sequence>
<name>A0A136J3Z8_9PEZI</name>
<dbReference type="GO" id="GO:0008757">
    <property type="term" value="F:S-adenosylmethionine-dependent methyltransferase activity"/>
    <property type="evidence" value="ECO:0007669"/>
    <property type="project" value="InterPro"/>
</dbReference>
<evidence type="ECO:0000259" key="1">
    <source>
        <dbReference type="Pfam" id="PF08241"/>
    </source>
</evidence>
<keyword evidence="3" id="KW-1185">Reference proteome</keyword>
<dbReference type="InterPro" id="IPR029063">
    <property type="entry name" value="SAM-dependent_MTases_sf"/>
</dbReference>
<dbReference type="InParanoid" id="A0A136J3Z8"/>
<dbReference type="EMBL" id="KQ964249">
    <property type="protein sequence ID" value="KXJ91819.1"/>
    <property type="molecule type" value="Genomic_DNA"/>
</dbReference>
<dbReference type="Pfam" id="PF08241">
    <property type="entry name" value="Methyltransf_11"/>
    <property type="match status" value="1"/>
</dbReference>
<feature type="domain" description="Methyltransferase type 11" evidence="1">
    <location>
        <begin position="48"/>
        <end position="146"/>
    </location>
</feature>
<organism evidence="2 3">
    <name type="scientific">Microdochium bolleyi</name>
    <dbReference type="NCBI Taxonomy" id="196109"/>
    <lineage>
        <taxon>Eukaryota</taxon>
        <taxon>Fungi</taxon>
        <taxon>Dikarya</taxon>
        <taxon>Ascomycota</taxon>
        <taxon>Pezizomycotina</taxon>
        <taxon>Sordariomycetes</taxon>
        <taxon>Xylariomycetidae</taxon>
        <taxon>Xylariales</taxon>
        <taxon>Microdochiaceae</taxon>
        <taxon>Microdochium</taxon>
    </lineage>
</organism>
<dbReference type="InterPro" id="IPR013216">
    <property type="entry name" value="Methyltransf_11"/>
</dbReference>
<dbReference type="PANTHER" id="PTHR43861:SF1">
    <property type="entry name" value="TRANS-ACONITATE 2-METHYLTRANSFERASE"/>
    <property type="match status" value="1"/>
</dbReference>